<organism evidence="4 5">
    <name type="scientific">Floridaenema flaviceps BLCC-F50</name>
    <dbReference type="NCBI Taxonomy" id="3153642"/>
    <lineage>
        <taxon>Bacteria</taxon>
        <taxon>Bacillati</taxon>
        <taxon>Cyanobacteriota</taxon>
        <taxon>Cyanophyceae</taxon>
        <taxon>Oscillatoriophycideae</taxon>
        <taxon>Aerosakkonematales</taxon>
        <taxon>Aerosakkonemataceae</taxon>
        <taxon>Floridanema</taxon>
        <taxon>Floridanema flaviceps</taxon>
    </lineage>
</organism>
<evidence type="ECO:0000256" key="2">
    <source>
        <dbReference type="ARBA" id="ARBA00022679"/>
    </source>
</evidence>
<accession>A0ABV4XYG6</accession>
<dbReference type="Proteomes" id="UP001576784">
    <property type="component" value="Unassembled WGS sequence"/>
</dbReference>
<dbReference type="InterPro" id="IPR045304">
    <property type="entry name" value="LbH_SAT"/>
</dbReference>
<evidence type="ECO:0000313" key="4">
    <source>
        <dbReference type="EMBL" id="MFB2896786.1"/>
    </source>
</evidence>
<sequence length="206" mass="23241">MKDIINQVFTFLELSFVFPQLLLFYLSTQKEIIVNDVQKWVSVFEWKEPSNLVNLLTLISRNQEFRNLYYYRISKGNLSARVLMKIIKIFYPECTSLFIDPSCNIGEGLFIQHGFSTIIMADMGDNCWVNQQVSIGYKDKTGRPKIGNNVRITAGAKVLGNINLGNNVTVGANAVVTKNVPDNCVVVGVPAYIIKRDGLKVKEELV</sequence>
<dbReference type="Pfam" id="PF00132">
    <property type="entry name" value="Hexapep"/>
    <property type="match status" value="1"/>
</dbReference>
<evidence type="ECO:0000256" key="3">
    <source>
        <dbReference type="ARBA" id="ARBA00023315"/>
    </source>
</evidence>
<dbReference type="InterPro" id="IPR001451">
    <property type="entry name" value="Hexapep"/>
</dbReference>
<dbReference type="SUPFAM" id="SSF51161">
    <property type="entry name" value="Trimeric LpxA-like enzymes"/>
    <property type="match status" value="1"/>
</dbReference>
<protein>
    <submittedName>
        <fullName evidence="4">Serine O-acetyltransferase</fullName>
        <ecNumber evidence="4">2.3.1.30</ecNumber>
    </submittedName>
</protein>
<reference evidence="4 5" key="1">
    <citation type="submission" date="2024-09" db="EMBL/GenBank/DDBJ databases">
        <title>Floridaenema gen nov. (Aerosakkonemataceae, Aerosakkonematales ord. nov., Cyanobacteria) from benthic tropical and subtropical fresh waters, with the description of four new species.</title>
        <authorList>
            <person name="Moretto J.A."/>
            <person name="Berthold D.E."/>
            <person name="Lefler F.W."/>
            <person name="Huang I.-S."/>
            <person name="Laughinghouse H. IV."/>
        </authorList>
    </citation>
    <scope>NUCLEOTIDE SEQUENCE [LARGE SCALE GENOMIC DNA]</scope>
    <source>
        <strain evidence="4 5">BLCC-F50</strain>
    </source>
</reference>
<comment type="caution">
    <text evidence="4">The sequence shown here is derived from an EMBL/GenBank/DDBJ whole genome shotgun (WGS) entry which is preliminary data.</text>
</comment>
<keyword evidence="3 4" id="KW-0012">Acyltransferase</keyword>
<comment type="similarity">
    <text evidence="1">Belongs to the transferase hexapeptide repeat family.</text>
</comment>
<proteinExistence type="inferred from homology"/>
<dbReference type="Gene3D" id="2.160.10.10">
    <property type="entry name" value="Hexapeptide repeat proteins"/>
    <property type="match status" value="1"/>
</dbReference>
<evidence type="ECO:0000313" key="5">
    <source>
        <dbReference type="Proteomes" id="UP001576784"/>
    </source>
</evidence>
<keyword evidence="2 4" id="KW-0808">Transferase</keyword>
<dbReference type="CDD" id="cd03354">
    <property type="entry name" value="LbH_SAT"/>
    <property type="match status" value="1"/>
</dbReference>
<gene>
    <name evidence="4" type="ORF">ACE1CI_28065</name>
</gene>
<keyword evidence="5" id="KW-1185">Reference proteome</keyword>
<dbReference type="EC" id="2.3.1.30" evidence="4"/>
<dbReference type="PANTHER" id="PTHR42811">
    <property type="entry name" value="SERINE ACETYLTRANSFERASE"/>
    <property type="match status" value="1"/>
</dbReference>
<dbReference type="RefSeq" id="WP_413266405.1">
    <property type="nucleotide sequence ID" value="NZ_JBHFNR010000215.1"/>
</dbReference>
<dbReference type="GO" id="GO:0009001">
    <property type="term" value="F:serine O-acetyltransferase activity"/>
    <property type="evidence" value="ECO:0007669"/>
    <property type="project" value="UniProtKB-EC"/>
</dbReference>
<dbReference type="EMBL" id="JBHFNR010000215">
    <property type="protein sequence ID" value="MFB2896786.1"/>
    <property type="molecule type" value="Genomic_DNA"/>
</dbReference>
<dbReference type="InterPro" id="IPR011004">
    <property type="entry name" value="Trimer_LpxA-like_sf"/>
</dbReference>
<name>A0ABV4XYG6_9CYAN</name>
<evidence type="ECO:0000256" key="1">
    <source>
        <dbReference type="ARBA" id="ARBA00007274"/>
    </source>
</evidence>